<evidence type="ECO:0000313" key="3">
    <source>
        <dbReference type="Proteomes" id="UP000239939"/>
    </source>
</evidence>
<proteinExistence type="predicted"/>
<evidence type="ECO:0000256" key="1">
    <source>
        <dbReference type="SAM" id="MobiDB-lite"/>
    </source>
</evidence>
<comment type="caution">
    <text evidence="2">The sequence shown here is derived from an EMBL/GenBank/DDBJ whole genome shotgun (WGS) entry which is preliminary data.</text>
</comment>
<protein>
    <recommendedName>
        <fullName evidence="4">NACHT domain-containing protein</fullName>
    </recommendedName>
</protein>
<keyword evidence="3" id="KW-1185">Reference proteome</keyword>
<accession>A0A2S7EFN5</accession>
<dbReference type="OrthoDB" id="4770405at2"/>
<evidence type="ECO:0008006" key="4">
    <source>
        <dbReference type="Google" id="ProtNLM"/>
    </source>
</evidence>
<dbReference type="EMBL" id="MDEJ01000149">
    <property type="protein sequence ID" value="PPU88961.1"/>
    <property type="molecule type" value="Genomic_DNA"/>
</dbReference>
<gene>
    <name evidence="2" type="ORF">XpopCFBP1817_17470</name>
</gene>
<organism evidence="2 3">
    <name type="scientific">Xanthomonas populi</name>
    <dbReference type="NCBI Taxonomy" id="53414"/>
    <lineage>
        <taxon>Bacteria</taxon>
        <taxon>Pseudomonadati</taxon>
        <taxon>Pseudomonadota</taxon>
        <taxon>Gammaproteobacteria</taxon>
        <taxon>Lysobacterales</taxon>
        <taxon>Lysobacteraceae</taxon>
        <taxon>Xanthomonas</taxon>
    </lineage>
</organism>
<dbReference type="RefSeq" id="WP_128418127.1">
    <property type="nucleotide sequence ID" value="NZ_MDEJ01000149.1"/>
</dbReference>
<reference evidence="3" key="1">
    <citation type="submission" date="2016-08" db="EMBL/GenBank/DDBJ databases">
        <authorList>
            <person name="Merda D."/>
            <person name="Briand M."/>
            <person name="Taghouti G."/>
            <person name="Carrere S."/>
            <person name="Gouzy J."/>
            <person name="Portier P."/>
            <person name="Jacques M.-A."/>
            <person name="Fischer-Le Saux M."/>
        </authorList>
    </citation>
    <scope>NUCLEOTIDE SEQUENCE [LARGE SCALE GENOMIC DNA]</scope>
    <source>
        <strain evidence="3">CFBP1817</strain>
    </source>
</reference>
<dbReference type="NCBIfam" id="NF041816">
    <property type="entry name" value="Avs3a"/>
    <property type="match status" value="1"/>
</dbReference>
<feature type="compositionally biased region" description="Basic and acidic residues" evidence="1">
    <location>
        <begin position="1317"/>
        <end position="1330"/>
    </location>
</feature>
<feature type="compositionally biased region" description="Polar residues" evidence="1">
    <location>
        <begin position="1331"/>
        <end position="1340"/>
    </location>
</feature>
<sequence>MSRQTDIFDVCPSRDGDQFHYSRASRLCLELLEASSDLKVVSVEGISKQDSVNAGIESIDLALYYGSDSLPTARLVRYRQLKHSTLHADKEWTASGLRKTLKDFADRFTALVVQFGIKQVCARFTFEFETNRPLSPRVYQALAELRQGTQGRDAHYICRVTGLTSADLQAFASLFLPITRVEGFLEQRALLNRDLRAYLPDNDKDAAIALRELVARKATSEFKSNHEIRREDVLDTIGVRLDDLFPATNVIESPPVVVPRAQMSDLVKAIIESPTSMIVSADGGYGKSVVATQIGDALPGIAFVYDCFGNGWYRSATGLRHRAKDGLVQLANEMAVKGLCHPLIPTPKADDAAYVHAFLARVAQASAALRSQATDAYLVLILDAADNAEMAAKEFHHPPSFPRLLLTESFPDNVRLVLTSRPHRVDKLQPPPDVVRFVLDGFTEKETGDFLRTRFPDVREVDVREFHRLTSRNPRVQRTALDLDSAASLATVLRSLGPSPRTVDDTIGDLLEHAVGQVRHVAAAVERLQIDRICAALATLRPFVPVGIIALTAGVDEGLVRSFVHDLGRPLLLRDDSVQFRDEPTETWFQEHFRPGHEELEAFVRRLKPLARESRYAASALPALMLSTDRFDELVRLALDDDALPENDEIARRDVELQRLEFATLAALRARRYADAVKLALKAGGRVAADARQQTLLSGNVDLASRFLDRDQLLEQVSRRQIVGGSWTGSEHAYEAALLSGQKGLEGEARAQLRFAYDWLGHWLRNRKESHHRTSVKDNDILELEWAELNVHGPTQCAAQLRRWQPRELSYRVGRLLVKRLVDGARWADADALALAAGNDIGLVLAIADELRTVERHVPKAAAARTVRLLLHSRVKLDAPGDWLGESTRLGTVASIIDTARHYRLASKRALAGLLRRYLPKGASRTLESENLHDDRLAFLRTYALLAALLGKPLTLEFIYGAKRKSRKKPTSDNRFSGRGFENLKVLLPWHELSVKVRSGAMLKVEFETALLAALEQWTRHRRDIYQDWSATADEVARLWSECIVLLGGDETLWARLSQWQEGLRIPLFIPILADLARRAALTGGPAHIVLSFAHKARGRIGEDSELAESMADSFVLLARAVLGAREDEALQYFNEAVRVASKIGQENLERWHALLYLSDVCAADRADDPRLAYRFARAAELTRSYVDRDKHFDWEHTIEAITTLSPSTAPAIMSRWRDRRFGEPERFFPQLVDVLCKRGDLDCRDAAALVCFEGYWDWPGLVTAALDAAGSRPEKDKLLAQFYRFLRFSTSSRRFLKEVANVVQARGLNAQPFRELEERAERSESDPDSHQSSVTSGRESSPDWDAVFAGIDLASASGLLESQARMPERRFGRWREEWIDEAIGRVQVGRERAFVESLEAVDDWSPYAVRGLLEQIPAIWMDGLASRQALASFVRRMARDHATSLEVNRHYQSLSYELVFEKTGVSRQELLRCALEAIAETSLPTTSRDFFQLVAVLAQFLDPVEARSALSYGLEHLEETLGCEQGDGQWSPRLAPTGGCRQSIAGYIWAALGAVESGRRWQAAHAVRALCFLGRDALLADILELSTGGDASAFTDASFHFYRMHAIQWLLTALDRASRESGDVVSRHAAWLESFALRQNRHVMWRGIAARALLALADRGHVPVTPVARDALVRINASTLPTQFSAYHTRSHRSPPRSDVVCEFTFGYDFSSSWMESFARCFAISPREIEVEACRVIREDWGLQENGHYDRDARALCGQFKEHSRRRESELGEQDNLSFYLSYHALMETAGQLLKTHPLHEDPESSWGSFSHWLEDKASLDAKGDWLADRRQMPPADAIEFPAHKKGAWPAPPAKNYALSPLMAQVGAVVVAGRCTQYEGRNSETLRVVSAFASRARAGALSRALATTRNPYDYALPEFQDTHEIHHGDFVLEGWVTESGAESGADSDDPWTGGLARRFPDLAGPVAAELGIVLDEASGKWHQDDGTCVAWVERWRESADDERGRTPSGGRLLVDTQFLQKILGRQEQTLILEVTCHRQVVPFNYESRSEDVEEERSTSIITIEKARAPYIVGRNVRPRREARRRTKAR</sequence>
<feature type="region of interest" description="Disordered" evidence="1">
    <location>
        <begin position="1317"/>
        <end position="1344"/>
    </location>
</feature>
<evidence type="ECO:0000313" key="2">
    <source>
        <dbReference type="EMBL" id="PPU88961.1"/>
    </source>
</evidence>
<dbReference type="Proteomes" id="UP000239939">
    <property type="component" value="Unassembled WGS sequence"/>
</dbReference>
<name>A0A2S7EFN5_9XANT</name>